<dbReference type="VEuPathDB" id="FungiDB:jhhlp_008777"/>
<name>A0A2N3MYZ4_9PEZI</name>
<dbReference type="GO" id="GO:0005975">
    <property type="term" value="P:carbohydrate metabolic process"/>
    <property type="evidence" value="ECO:0007669"/>
    <property type="project" value="InterPro"/>
</dbReference>
<evidence type="ECO:0000256" key="20">
    <source>
        <dbReference type="SAM" id="SignalP"/>
    </source>
</evidence>
<dbReference type="InterPro" id="IPR050546">
    <property type="entry name" value="Glycosyl_Hydrlase_16"/>
</dbReference>
<feature type="domain" description="GH16" evidence="21">
    <location>
        <begin position="24"/>
        <end position="229"/>
    </location>
</feature>
<evidence type="ECO:0000256" key="7">
    <source>
        <dbReference type="ARBA" id="ARBA00022729"/>
    </source>
</evidence>
<evidence type="ECO:0000256" key="9">
    <source>
        <dbReference type="ARBA" id="ARBA00023136"/>
    </source>
</evidence>
<dbReference type="InterPro" id="IPR000757">
    <property type="entry name" value="Beta-glucanase-like"/>
</dbReference>
<dbReference type="PIRSF" id="PIRSF037299">
    <property type="entry name" value="Glycosidase_CRH1_prd"/>
    <property type="match status" value="1"/>
</dbReference>
<comment type="subcellular location">
    <subcellularLocation>
        <location evidence="2">Cell envelope</location>
    </subcellularLocation>
    <subcellularLocation>
        <location evidence="3">Membrane</location>
        <topology evidence="3">Lipid-anchor</topology>
        <topology evidence="3">GPI-anchor</topology>
    </subcellularLocation>
</comment>
<evidence type="ECO:0000256" key="18">
    <source>
        <dbReference type="PIRSR" id="PIRSR037299-2"/>
    </source>
</evidence>
<dbReference type="GO" id="GO:0031505">
    <property type="term" value="P:fungal-type cell wall organization"/>
    <property type="evidence" value="ECO:0007669"/>
    <property type="project" value="TreeGrafter"/>
</dbReference>
<proteinExistence type="inferred from homology"/>
<keyword evidence="5" id="KW-0328">Glycosyltransferase</keyword>
<dbReference type="EC" id="3.2.-.-" evidence="16"/>
<keyword evidence="9 16" id="KW-0472">Membrane</keyword>
<comment type="caution">
    <text evidence="22">The sequence shown here is derived from an EMBL/GenBank/DDBJ whole genome shotgun (WGS) entry which is preliminary data.</text>
</comment>
<dbReference type="GO" id="GO:0009277">
    <property type="term" value="C:fungal-type cell wall"/>
    <property type="evidence" value="ECO:0007669"/>
    <property type="project" value="TreeGrafter"/>
</dbReference>
<keyword evidence="13" id="KW-0326">Glycosidase</keyword>
<comment type="catalytic activity">
    <reaction evidence="1">
        <text>Random endo-hydrolysis of N-acetyl-beta-D-glucosaminide (1-&gt;4)-beta-linkages in chitin and chitodextrins.</text>
        <dbReference type="EC" id="3.2.1.14"/>
    </reaction>
</comment>
<feature type="region of interest" description="Disordered" evidence="19">
    <location>
        <begin position="276"/>
        <end position="298"/>
    </location>
</feature>
<evidence type="ECO:0000256" key="19">
    <source>
        <dbReference type="SAM" id="MobiDB-lite"/>
    </source>
</evidence>
<dbReference type="PROSITE" id="PS51762">
    <property type="entry name" value="GH16_2"/>
    <property type="match status" value="1"/>
</dbReference>
<evidence type="ECO:0000256" key="5">
    <source>
        <dbReference type="ARBA" id="ARBA00022676"/>
    </source>
</evidence>
<feature type="chain" id="PRO_5014600083" description="Crh-like protein" evidence="20">
    <location>
        <begin position="23"/>
        <end position="372"/>
    </location>
</feature>
<dbReference type="OrthoDB" id="4781at2759"/>
<feature type="compositionally biased region" description="Low complexity" evidence="19">
    <location>
        <begin position="313"/>
        <end position="334"/>
    </location>
</feature>
<feature type="compositionally biased region" description="Polar residues" evidence="19">
    <location>
        <begin position="335"/>
        <end position="348"/>
    </location>
</feature>
<accession>A0A2N3MYZ4</accession>
<feature type="disulfide bond" evidence="18">
    <location>
        <begin position="28"/>
        <end position="36"/>
    </location>
</feature>
<sequence>MAFSKRALGGLASIVLLGLSNAQTSTDCNPLDTNTCPADPALGTTISIDFTQGESDYFTGSGPTYGDDGAVFTVAKSGDAPTLTSTFYIMFGRVEVKLKAAPGNGIVSSLVLQSDDLDEIDMEWMGYDGANVQSMYFDQGVGPSTRLGILPIANNQEEFVDYVLDWTSERITWSIGGTVLRTLEAGDASTSEYPQTPMMVKIGSWSAGDEATNAKGTVEWAHGPTDYSQGPFSMYVKSMVVTDYSTGDEYVYGDKSGAWTSIKAVNGVVNGNLDGASTSSSTSSTDEPGTTTTATTASTSAATGFSANDAAATDSAATDSATTDSATTDSASSNMTGDSTTASSTAVPESSAVRKTCSNILGLAVTAIMFFA</sequence>
<keyword evidence="23" id="KW-1185">Reference proteome</keyword>
<keyword evidence="4" id="KW-0336">GPI-anchor</keyword>
<reference evidence="22 23" key="1">
    <citation type="journal article" date="2017" name="G3 (Bethesda)">
        <title>First Draft Genome Sequence of the Pathogenic Fungus Lomentospora prolificans (Formerly Scedosporium prolificans).</title>
        <authorList>
            <person name="Luo R."/>
            <person name="Zimin A."/>
            <person name="Workman R."/>
            <person name="Fan Y."/>
            <person name="Pertea G."/>
            <person name="Grossman N."/>
            <person name="Wear M.P."/>
            <person name="Jia B."/>
            <person name="Miller H."/>
            <person name="Casadevall A."/>
            <person name="Timp W."/>
            <person name="Zhang S.X."/>
            <person name="Salzberg S.L."/>
        </authorList>
    </citation>
    <scope>NUCLEOTIDE SEQUENCE [LARGE SCALE GENOMIC DNA]</scope>
    <source>
        <strain evidence="22 23">JHH-5317</strain>
    </source>
</reference>
<keyword evidence="6" id="KW-0808">Transferase</keyword>
<dbReference type="Pfam" id="PF00722">
    <property type="entry name" value="Glyco_hydro_16"/>
    <property type="match status" value="1"/>
</dbReference>
<evidence type="ECO:0000256" key="3">
    <source>
        <dbReference type="ARBA" id="ARBA00004589"/>
    </source>
</evidence>
<gene>
    <name evidence="22" type="ORF">jhhlp_008777</name>
</gene>
<feature type="active site" description="Proton donor" evidence="17">
    <location>
        <position position="123"/>
    </location>
</feature>
<feature type="active site" description="Nucleophile" evidence="17">
    <location>
        <position position="119"/>
    </location>
</feature>
<dbReference type="Gene3D" id="2.60.120.200">
    <property type="match status" value="1"/>
</dbReference>
<evidence type="ECO:0000256" key="1">
    <source>
        <dbReference type="ARBA" id="ARBA00000822"/>
    </source>
</evidence>
<evidence type="ECO:0000256" key="15">
    <source>
        <dbReference type="ARBA" id="ARBA00038074"/>
    </source>
</evidence>
<dbReference type="InParanoid" id="A0A2N3MYZ4"/>
<evidence type="ECO:0000256" key="17">
    <source>
        <dbReference type="PIRSR" id="PIRSR037299-1"/>
    </source>
</evidence>
<dbReference type="SUPFAM" id="SSF49899">
    <property type="entry name" value="Concanavalin A-like lectins/glucanases"/>
    <property type="match status" value="1"/>
</dbReference>
<evidence type="ECO:0000259" key="21">
    <source>
        <dbReference type="PROSITE" id="PS51762"/>
    </source>
</evidence>
<organism evidence="22 23">
    <name type="scientific">Lomentospora prolificans</name>
    <dbReference type="NCBI Taxonomy" id="41688"/>
    <lineage>
        <taxon>Eukaryota</taxon>
        <taxon>Fungi</taxon>
        <taxon>Dikarya</taxon>
        <taxon>Ascomycota</taxon>
        <taxon>Pezizomycotina</taxon>
        <taxon>Sordariomycetes</taxon>
        <taxon>Hypocreomycetidae</taxon>
        <taxon>Microascales</taxon>
        <taxon>Microascaceae</taxon>
        <taxon>Lomentospora</taxon>
    </lineage>
</organism>
<evidence type="ECO:0000256" key="6">
    <source>
        <dbReference type="ARBA" id="ARBA00022679"/>
    </source>
</evidence>
<evidence type="ECO:0000256" key="8">
    <source>
        <dbReference type="ARBA" id="ARBA00022801"/>
    </source>
</evidence>
<dbReference type="InterPro" id="IPR017168">
    <property type="entry name" value="CHR-like"/>
</dbReference>
<dbReference type="GO" id="GO:0008843">
    <property type="term" value="F:endochitinase activity"/>
    <property type="evidence" value="ECO:0007669"/>
    <property type="project" value="UniProtKB-EC"/>
</dbReference>
<keyword evidence="10 18" id="KW-1015">Disulfide bond</keyword>
<dbReference type="CDD" id="cd02183">
    <property type="entry name" value="GH16_fungal_CRH1_transglycosylase"/>
    <property type="match status" value="1"/>
</dbReference>
<evidence type="ECO:0000256" key="11">
    <source>
        <dbReference type="ARBA" id="ARBA00023180"/>
    </source>
</evidence>
<protein>
    <recommendedName>
        <fullName evidence="16">Crh-like protein</fullName>
        <ecNumber evidence="16">3.2.-.-</ecNumber>
    </recommendedName>
</protein>
<comment type="similarity">
    <text evidence="15">Belongs to the glycosyl hydrolase 16 family. CRH1 subfamily.</text>
</comment>
<dbReference type="PANTHER" id="PTHR10963">
    <property type="entry name" value="GLYCOSYL HYDROLASE-RELATED"/>
    <property type="match status" value="1"/>
</dbReference>
<feature type="region of interest" description="Disordered" evidence="19">
    <location>
        <begin position="313"/>
        <end position="349"/>
    </location>
</feature>
<evidence type="ECO:0000256" key="16">
    <source>
        <dbReference type="PIRNR" id="PIRNR037299"/>
    </source>
</evidence>
<keyword evidence="8 16" id="KW-0378">Hydrolase</keyword>
<dbReference type="EMBL" id="NLAX01001623">
    <property type="protein sequence ID" value="PKS05401.1"/>
    <property type="molecule type" value="Genomic_DNA"/>
</dbReference>
<keyword evidence="7 20" id="KW-0732">Signal</keyword>
<keyword evidence="11" id="KW-0325">Glycoprotein</keyword>
<keyword evidence="12" id="KW-0449">Lipoprotein</keyword>
<evidence type="ECO:0000256" key="10">
    <source>
        <dbReference type="ARBA" id="ARBA00023157"/>
    </source>
</evidence>
<dbReference type="AlphaFoldDB" id="A0A2N3MYZ4"/>
<evidence type="ECO:0000256" key="14">
    <source>
        <dbReference type="ARBA" id="ARBA00023316"/>
    </source>
</evidence>
<evidence type="ECO:0000256" key="12">
    <source>
        <dbReference type="ARBA" id="ARBA00023288"/>
    </source>
</evidence>
<dbReference type="GO" id="GO:0016757">
    <property type="term" value="F:glycosyltransferase activity"/>
    <property type="evidence" value="ECO:0007669"/>
    <property type="project" value="UniProtKB-KW"/>
</dbReference>
<feature type="signal peptide" evidence="20">
    <location>
        <begin position="1"/>
        <end position="22"/>
    </location>
</feature>
<evidence type="ECO:0000256" key="13">
    <source>
        <dbReference type="ARBA" id="ARBA00023295"/>
    </source>
</evidence>
<evidence type="ECO:0000256" key="4">
    <source>
        <dbReference type="ARBA" id="ARBA00022622"/>
    </source>
</evidence>
<evidence type="ECO:0000313" key="22">
    <source>
        <dbReference type="EMBL" id="PKS05401.1"/>
    </source>
</evidence>
<dbReference type="GO" id="GO:0098552">
    <property type="term" value="C:side of membrane"/>
    <property type="evidence" value="ECO:0007669"/>
    <property type="project" value="UniProtKB-KW"/>
</dbReference>
<dbReference type="STRING" id="41688.A0A2N3MYZ4"/>
<evidence type="ECO:0000256" key="2">
    <source>
        <dbReference type="ARBA" id="ARBA00004196"/>
    </source>
</evidence>
<keyword evidence="14" id="KW-0961">Cell wall biogenesis/degradation</keyword>
<dbReference type="Proteomes" id="UP000233524">
    <property type="component" value="Unassembled WGS sequence"/>
</dbReference>
<dbReference type="InterPro" id="IPR013320">
    <property type="entry name" value="ConA-like_dom_sf"/>
</dbReference>
<evidence type="ECO:0000313" key="23">
    <source>
        <dbReference type="Proteomes" id="UP000233524"/>
    </source>
</evidence>
<dbReference type="PANTHER" id="PTHR10963:SF68">
    <property type="entry name" value="GLYCOSIDASE CRH1-RELATED"/>
    <property type="match status" value="1"/>
</dbReference>